<dbReference type="Gene3D" id="1.10.1450.10">
    <property type="entry name" value="Tetraspanin"/>
    <property type="match status" value="1"/>
</dbReference>
<reference evidence="7 8" key="1">
    <citation type="journal article" date="2021" name="J. Hered.">
        <title>A chromosome-level genome assembly of the parasitoid wasp, Cotesia glomerata (Hymenoptera: Braconidae).</title>
        <authorList>
            <person name="Pinto B.J."/>
            <person name="Weis J.J."/>
            <person name="Gamble T."/>
            <person name="Ode P.J."/>
            <person name="Paul R."/>
            <person name="Zaspel J.M."/>
        </authorList>
    </citation>
    <scope>NUCLEOTIDE SEQUENCE [LARGE SCALE GENOMIC DNA]</scope>
    <source>
        <strain evidence="7">CgM1</strain>
    </source>
</reference>
<dbReference type="EMBL" id="JAHXZJ010001864">
    <property type="protein sequence ID" value="KAH0548780.1"/>
    <property type="molecule type" value="Genomic_DNA"/>
</dbReference>
<keyword evidence="8" id="KW-1185">Reference proteome</keyword>
<dbReference type="InterPro" id="IPR008952">
    <property type="entry name" value="Tetraspanin_EC2_sf"/>
</dbReference>
<evidence type="ECO:0000256" key="2">
    <source>
        <dbReference type="ARBA" id="ARBA00022692"/>
    </source>
</evidence>
<evidence type="ECO:0000256" key="3">
    <source>
        <dbReference type="ARBA" id="ARBA00022989"/>
    </source>
</evidence>
<evidence type="ECO:0000256" key="5">
    <source>
        <dbReference type="SAM" id="MobiDB-lite"/>
    </source>
</evidence>
<sequence length="677" mass="73769">MTWNWRKDFFPSGDDYSVINLVKRLFSVSGNFNLNLNCTCNSVLISSGDSEDGDGDGGGGGGGGRADTFIRPRFYLSNGFLISQLYGFELFGLRVLLDQHAEAHVITSNNNNNGYNEEDTEDDQQLLARDKFQNKRHQETIITNSLTTASTTTAGTAITGASAAASAGAAASGTTSTLSASQGRFCAPGQGVAMRYYRLWIYASNIVLLGSAIGLAAAVARTLLFTSDPRRYLIPGVPRALDPTALYAYLALATQLGLLQLLGCIAARRLSARLLNAYWLLLLALLFGDTIIGVAWIFRFERIRAELRPSLRLKLQLDYGRDLRFSDQWDQLQREFSCCGIVGPSDFDGQFNYPDSCCPVVETLVKDSITTATVFDRSSGQGNIIYNINETNINIVGIGTDNDADDSNLVDEGGGCQQPFVNGCEEYLMGWLRKTADLLFVLGYCVMAFAKLCFLGILRYEIREMIQKIRLLREPPPPATSQYIQSLCQPVHAPAPIPAATTAAATTMTALTAATTTNTTTMMMMTGSDQRGSCGGGDSAAAMPSITGNNNIPQLPAAQHLINYHHQDHTSNKHSFLYTSNLQQQQQQDTGADSDTNSHCALILEESSTPTPPVTQRNCHHPLITGLRESKSKNNGNNNYEMREFNRRYLIANGDPSSPAITGNQPGIKIITQSKRT</sequence>
<protein>
    <recommendedName>
        <fullName evidence="9">CD63 antigen</fullName>
    </recommendedName>
</protein>
<feature type="transmembrane region" description="Helical" evidence="6">
    <location>
        <begin position="438"/>
        <end position="460"/>
    </location>
</feature>
<feature type="transmembrane region" description="Helical" evidence="6">
    <location>
        <begin position="199"/>
        <end position="224"/>
    </location>
</feature>
<dbReference type="AlphaFoldDB" id="A0AAV7I7N7"/>
<dbReference type="GO" id="GO:0005886">
    <property type="term" value="C:plasma membrane"/>
    <property type="evidence" value="ECO:0007669"/>
    <property type="project" value="TreeGrafter"/>
</dbReference>
<dbReference type="Pfam" id="PF00335">
    <property type="entry name" value="Tetraspanin"/>
    <property type="match status" value="1"/>
</dbReference>
<evidence type="ECO:0000256" key="6">
    <source>
        <dbReference type="SAM" id="Phobius"/>
    </source>
</evidence>
<comment type="subcellular location">
    <subcellularLocation>
        <location evidence="1">Membrane</location>
        <topology evidence="1">Multi-pass membrane protein</topology>
    </subcellularLocation>
</comment>
<feature type="transmembrane region" description="Helical" evidence="6">
    <location>
        <begin position="277"/>
        <end position="298"/>
    </location>
</feature>
<evidence type="ECO:0000256" key="4">
    <source>
        <dbReference type="ARBA" id="ARBA00023136"/>
    </source>
</evidence>
<dbReference type="InterPro" id="IPR018499">
    <property type="entry name" value="Tetraspanin/Peripherin"/>
</dbReference>
<keyword evidence="3 6" id="KW-1133">Transmembrane helix</keyword>
<dbReference type="PANTHER" id="PTHR19282">
    <property type="entry name" value="TETRASPANIN"/>
    <property type="match status" value="1"/>
</dbReference>
<keyword evidence="2 6" id="KW-0812">Transmembrane</keyword>
<feature type="transmembrane region" description="Helical" evidence="6">
    <location>
        <begin position="244"/>
        <end position="265"/>
    </location>
</feature>
<gene>
    <name evidence="7" type="ORF">KQX54_002313</name>
</gene>
<accession>A0AAV7I7N7</accession>
<organism evidence="7 8">
    <name type="scientific">Cotesia glomerata</name>
    <name type="common">Lepidopteran parasitic wasp</name>
    <name type="synonym">Apanteles glomeratus</name>
    <dbReference type="NCBI Taxonomy" id="32391"/>
    <lineage>
        <taxon>Eukaryota</taxon>
        <taxon>Metazoa</taxon>
        <taxon>Ecdysozoa</taxon>
        <taxon>Arthropoda</taxon>
        <taxon>Hexapoda</taxon>
        <taxon>Insecta</taxon>
        <taxon>Pterygota</taxon>
        <taxon>Neoptera</taxon>
        <taxon>Endopterygota</taxon>
        <taxon>Hymenoptera</taxon>
        <taxon>Apocrita</taxon>
        <taxon>Ichneumonoidea</taxon>
        <taxon>Braconidae</taxon>
        <taxon>Microgastrinae</taxon>
        <taxon>Cotesia</taxon>
    </lineage>
</organism>
<keyword evidence="4 6" id="KW-0472">Membrane</keyword>
<proteinExistence type="predicted"/>
<evidence type="ECO:0008006" key="9">
    <source>
        <dbReference type="Google" id="ProtNLM"/>
    </source>
</evidence>
<evidence type="ECO:0000313" key="8">
    <source>
        <dbReference type="Proteomes" id="UP000826195"/>
    </source>
</evidence>
<dbReference type="Proteomes" id="UP000826195">
    <property type="component" value="Unassembled WGS sequence"/>
</dbReference>
<evidence type="ECO:0000313" key="7">
    <source>
        <dbReference type="EMBL" id="KAH0548780.1"/>
    </source>
</evidence>
<dbReference type="PANTHER" id="PTHR19282:SF554">
    <property type="entry name" value="ANTIGEN, PUTATIVE-RELATED"/>
    <property type="match status" value="1"/>
</dbReference>
<dbReference type="CDD" id="cd03127">
    <property type="entry name" value="tetraspanin_LEL"/>
    <property type="match status" value="1"/>
</dbReference>
<comment type="caution">
    <text evidence="7">The sequence shown here is derived from an EMBL/GenBank/DDBJ whole genome shotgun (WGS) entry which is preliminary data.</text>
</comment>
<evidence type="ECO:0000256" key="1">
    <source>
        <dbReference type="ARBA" id="ARBA00004141"/>
    </source>
</evidence>
<feature type="region of interest" description="Disordered" evidence="5">
    <location>
        <begin position="656"/>
        <end position="677"/>
    </location>
</feature>
<name>A0AAV7I7N7_COTGL</name>
<dbReference type="SUPFAM" id="SSF48652">
    <property type="entry name" value="Tetraspanin"/>
    <property type="match status" value="1"/>
</dbReference>